<dbReference type="Gene3D" id="3.30.70.260">
    <property type="match status" value="1"/>
</dbReference>
<dbReference type="GO" id="GO:0070403">
    <property type="term" value="F:NAD+ binding"/>
    <property type="evidence" value="ECO:0007669"/>
    <property type="project" value="InterPro"/>
</dbReference>
<comment type="catalytic activity">
    <reaction evidence="11">
        <text>prephenate + NAD(+) = 3-(4-hydroxyphenyl)pyruvate + CO2 + NADH</text>
        <dbReference type="Rhea" id="RHEA:13869"/>
        <dbReference type="ChEBI" id="CHEBI:16526"/>
        <dbReference type="ChEBI" id="CHEBI:29934"/>
        <dbReference type="ChEBI" id="CHEBI:36242"/>
        <dbReference type="ChEBI" id="CHEBI:57540"/>
        <dbReference type="ChEBI" id="CHEBI:57945"/>
        <dbReference type="EC" id="1.3.1.12"/>
    </reaction>
</comment>
<dbReference type="PROSITE" id="PS51176">
    <property type="entry name" value="PDH_ADH"/>
    <property type="match status" value="1"/>
</dbReference>
<dbReference type="Pfam" id="PF01817">
    <property type="entry name" value="CM_2"/>
    <property type="match status" value="1"/>
</dbReference>
<dbReference type="PROSITE" id="PS51671">
    <property type="entry name" value="ACT"/>
    <property type="match status" value="1"/>
</dbReference>
<dbReference type="SUPFAM" id="SSF48600">
    <property type="entry name" value="Chorismate mutase II"/>
    <property type="match status" value="1"/>
</dbReference>
<dbReference type="SUPFAM" id="SSF51735">
    <property type="entry name" value="NAD(P)-binding Rossmann-fold domains"/>
    <property type="match status" value="1"/>
</dbReference>
<evidence type="ECO:0000256" key="3">
    <source>
        <dbReference type="ARBA" id="ARBA00016891"/>
    </source>
</evidence>
<dbReference type="NCBIfam" id="NF008865">
    <property type="entry name" value="PRK11898.1"/>
    <property type="match status" value="1"/>
</dbReference>
<evidence type="ECO:0000256" key="5">
    <source>
        <dbReference type="ARBA" id="ARBA00022605"/>
    </source>
</evidence>
<dbReference type="Gene3D" id="1.10.3660.10">
    <property type="entry name" value="6-phosphogluconate dehydrogenase C-terminal like domain"/>
    <property type="match status" value="1"/>
</dbReference>
<feature type="domain" description="ACT" evidence="15">
    <location>
        <begin position="538"/>
        <end position="612"/>
    </location>
</feature>
<dbReference type="CDD" id="cd13532">
    <property type="entry name" value="PBP2_PDT_like"/>
    <property type="match status" value="1"/>
</dbReference>
<comment type="pathway">
    <text evidence="1">Amino-acid biosynthesis; L-tyrosine biosynthesis; (4-hydroxyphenyl)pyruvate from prephenate (NAD(+) route): step 1/1.</text>
</comment>
<organism evidence="16 17">
    <name type="scientific">Archaeoglobus veneficus (strain DSM 11195 / SNP6)</name>
    <dbReference type="NCBI Taxonomy" id="693661"/>
    <lineage>
        <taxon>Archaea</taxon>
        <taxon>Methanobacteriati</taxon>
        <taxon>Methanobacteriota</taxon>
        <taxon>Archaeoglobi</taxon>
        <taxon>Archaeoglobales</taxon>
        <taxon>Archaeoglobaceae</taxon>
        <taxon>Archaeoglobus</taxon>
    </lineage>
</organism>
<protein>
    <recommendedName>
        <fullName evidence="3">Prephenate dehydrogenase</fullName>
        <ecNumber evidence="2">1.3.1.12</ecNumber>
    </recommendedName>
</protein>
<dbReference type="InterPro" id="IPR036979">
    <property type="entry name" value="CM_dom_sf"/>
</dbReference>
<evidence type="ECO:0000256" key="11">
    <source>
        <dbReference type="ARBA" id="ARBA00049260"/>
    </source>
</evidence>
<dbReference type="Gene3D" id="3.40.190.10">
    <property type="entry name" value="Periplasmic binding protein-like II"/>
    <property type="match status" value="2"/>
</dbReference>
<evidence type="ECO:0000256" key="9">
    <source>
        <dbReference type="ARBA" id="ARBA00023222"/>
    </source>
</evidence>
<dbReference type="InterPro" id="IPR001086">
    <property type="entry name" value="Preph_deHydtase"/>
</dbReference>
<feature type="domain" description="Chorismate mutase" evidence="12">
    <location>
        <begin position="260"/>
        <end position="348"/>
    </location>
</feature>
<evidence type="ECO:0000256" key="10">
    <source>
        <dbReference type="ARBA" id="ARBA00023239"/>
    </source>
</evidence>
<keyword evidence="10" id="KW-0456">Lyase</keyword>
<evidence type="ECO:0000259" key="12">
    <source>
        <dbReference type="PROSITE" id="PS51168"/>
    </source>
</evidence>
<dbReference type="EMBL" id="CP002588">
    <property type="protein sequence ID" value="AEA46465.1"/>
    <property type="molecule type" value="Genomic_DNA"/>
</dbReference>
<evidence type="ECO:0000256" key="7">
    <source>
        <dbReference type="ARBA" id="ARBA00023027"/>
    </source>
</evidence>
<dbReference type="InterPro" id="IPR046826">
    <property type="entry name" value="PDH_N"/>
</dbReference>
<dbReference type="GO" id="GO:0006571">
    <property type="term" value="P:tyrosine biosynthetic process"/>
    <property type="evidence" value="ECO:0007669"/>
    <property type="project" value="UniProtKB-UniPathway"/>
</dbReference>
<dbReference type="InterPro" id="IPR008927">
    <property type="entry name" value="6-PGluconate_DH-like_C_sf"/>
</dbReference>
<keyword evidence="6" id="KW-0560">Oxidoreductase</keyword>
<dbReference type="RefSeq" id="WP_013683139.1">
    <property type="nucleotide sequence ID" value="NC_015320.1"/>
</dbReference>
<evidence type="ECO:0000313" key="17">
    <source>
        <dbReference type="Proteomes" id="UP000008136"/>
    </source>
</evidence>
<evidence type="ECO:0000256" key="6">
    <source>
        <dbReference type="ARBA" id="ARBA00023002"/>
    </source>
</evidence>
<dbReference type="InterPro" id="IPR002701">
    <property type="entry name" value="CM_II_prokaryot"/>
</dbReference>
<dbReference type="InterPro" id="IPR036263">
    <property type="entry name" value="Chorismate_II_sf"/>
</dbReference>
<dbReference type="PANTHER" id="PTHR21022">
    <property type="entry name" value="PREPHENATE DEHYDRATASE P PROTEIN"/>
    <property type="match status" value="1"/>
</dbReference>
<dbReference type="InterPro" id="IPR002912">
    <property type="entry name" value="ACT_dom"/>
</dbReference>
<keyword evidence="9" id="KW-0584">Phenylalanine biosynthesis</keyword>
<dbReference type="Pfam" id="PF00800">
    <property type="entry name" value="PDT"/>
    <property type="match status" value="1"/>
</dbReference>
<keyword evidence="4" id="KW-0827">Tyrosine biosynthesis</keyword>
<dbReference type="Pfam" id="PF01842">
    <property type="entry name" value="ACT"/>
    <property type="match status" value="1"/>
</dbReference>
<evidence type="ECO:0000259" key="13">
    <source>
        <dbReference type="PROSITE" id="PS51171"/>
    </source>
</evidence>
<dbReference type="PANTHER" id="PTHR21022:SF19">
    <property type="entry name" value="PREPHENATE DEHYDRATASE-RELATED"/>
    <property type="match status" value="1"/>
</dbReference>
<dbReference type="HOGENOM" id="CLU_442556_0_0_2"/>
<keyword evidence="17" id="KW-1185">Reference proteome</keyword>
<dbReference type="Proteomes" id="UP000008136">
    <property type="component" value="Chromosome"/>
</dbReference>
<evidence type="ECO:0000256" key="1">
    <source>
        <dbReference type="ARBA" id="ARBA00005067"/>
    </source>
</evidence>
<evidence type="ECO:0000313" key="16">
    <source>
        <dbReference type="EMBL" id="AEA46465.1"/>
    </source>
</evidence>
<dbReference type="GO" id="GO:0046417">
    <property type="term" value="P:chorismate metabolic process"/>
    <property type="evidence" value="ECO:0007669"/>
    <property type="project" value="InterPro"/>
</dbReference>
<proteinExistence type="predicted"/>
<dbReference type="GO" id="GO:0004665">
    <property type="term" value="F:prephenate dehydrogenase (NADP+) activity"/>
    <property type="evidence" value="ECO:0007669"/>
    <property type="project" value="InterPro"/>
</dbReference>
<gene>
    <name evidence="16" type="ordered locus">Arcve_0433</name>
</gene>
<reference evidence="16 17" key="1">
    <citation type="submission" date="2011-03" db="EMBL/GenBank/DDBJ databases">
        <title>The complete genome of Archaeoglobus veneficus SNP6.</title>
        <authorList>
            <consortium name="US DOE Joint Genome Institute (JGI-PGF)"/>
            <person name="Lucas S."/>
            <person name="Copeland A."/>
            <person name="Lapidus A."/>
            <person name="Bruce D."/>
            <person name="Goodwin L."/>
            <person name="Pitluck S."/>
            <person name="Kyrpides N."/>
            <person name="Mavromatis K."/>
            <person name="Pagani I."/>
            <person name="Ivanova N."/>
            <person name="Mikhailova N."/>
            <person name="Lu M."/>
            <person name="Detter J.C."/>
            <person name="Tapia R."/>
            <person name="Han C."/>
            <person name="Land M."/>
            <person name="Hauser L."/>
            <person name="Markowitz V."/>
            <person name="Cheng J.-F."/>
            <person name="Hugenholtz P."/>
            <person name="Woyke T."/>
            <person name="Wu D."/>
            <person name="Spring S."/>
            <person name="Brambilla E."/>
            <person name="Klenk H.-P."/>
            <person name="Eisen J.A."/>
        </authorList>
    </citation>
    <scope>NUCLEOTIDE SEQUENCE [LARGE SCALE GENOMIC DNA]</scope>
    <source>
        <strain>SNP6</strain>
    </source>
</reference>
<feature type="domain" description="Prephenate/arogenate dehydrogenase" evidence="14">
    <location>
        <begin position="1"/>
        <end position="262"/>
    </location>
</feature>
<dbReference type="SUPFAM" id="SSF53850">
    <property type="entry name" value="Periplasmic binding protein-like II"/>
    <property type="match status" value="1"/>
</dbReference>
<dbReference type="KEGG" id="ave:Arcve_0433"/>
<dbReference type="GO" id="GO:0004664">
    <property type="term" value="F:prephenate dehydratase activity"/>
    <property type="evidence" value="ECO:0007669"/>
    <property type="project" value="InterPro"/>
</dbReference>
<evidence type="ECO:0000259" key="15">
    <source>
        <dbReference type="PROSITE" id="PS51671"/>
    </source>
</evidence>
<dbReference type="Pfam" id="PF20463">
    <property type="entry name" value="PDH_C"/>
    <property type="match status" value="1"/>
</dbReference>
<dbReference type="GO" id="GO:0009094">
    <property type="term" value="P:L-phenylalanine biosynthetic process"/>
    <property type="evidence" value="ECO:0007669"/>
    <property type="project" value="UniProtKB-KW"/>
</dbReference>
<keyword evidence="7" id="KW-0520">NAD</keyword>
<keyword evidence="8" id="KW-0057">Aromatic amino acid biosynthesis</keyword>
<dbReference type="GO" id="GO:0008977">
    <property type="term" value="F:prephenate dehydrogenase (NAD+) activity"/>
    <property type="evidence" value="ECO:0007669"/>
    <property type="project" value="UniProtKB-EC"/>
</dbReference>
<dbReference type="PROSITE" id="PS51171">
    <property type="entry name" value="PREPHENATE_DEHYDR_3"/>
    <property type="match status" value="1"/>
</dbReference>
<sequence>MKPGILIYGMGRMGKFFYDFFFSRGYDVAGYDVVPERRTIEEDKIESYDVIFLCVPMQAVGDAIARIPRSSALIVDISSIKGFVLPYLDASGFDYLSIHPMFGPDSEIGLSNIIVVKKSGRKEEEVILEEFRKAGAVLSELPPEKHDAKMAEIQGLAHFLLVGMAHFLAERFDREDLKYASPIFATLYKLSSRILNQDWRMYYYIQKNAEILRREFIKSLADLDAKFSDEEKFRKLFEELGSKFDDYGNSTLILDACKATWDVSTIELLRGYIRAVDSLILRLLERRTQAGRKIALHKRDRNEPIEIADLEEVKIKDLLLRTSLNPIYVQDIFENIMGLTKEEEYRVLGIKKTLAVLGPAGSFSEEAALKLVGSRLPLKYCATTDEIIKCVENGSADYGLVPIENSVNGTVISVLDALLNHDVEVFGETTLEIVHCLAARRYMPLKEIRVVYSHPQAIAQCMGFINNYLKAELRYTSSTSDAIALLDDYSAAIVSENAAKLHKLYVLRKGIQDAKANTTRFYLIRKKGSGEMRGSITSLFFGVEDRPGALKDVLEVFYRKGINMRKLESRPARTGLGDYVFFVEVEKDLSSEDLRELRNVTTFYHIVGVFDRVERLDLWG</sequence>
<accession>F2KPV8</accession>
<dbReference type="InterPro" id="IPR036291">
    <property type="entry name" value="NAD(P)-bd_dom_sf"/>
</dbReference>
<dbReference type="UniPathway" id="UPA00122">
    <property type="reaction ID" value="UER00961"/>
</dbReference>
<dbReference type="Gene3D" id="1.20.59.10">
    <property type="entry name" value="Chorismate mutase"/>
    <property type="match status" value="1"/>
</dbReference>
<dbReference type="OrthoDB" id="8755at2157"/>
<evidence type="ECO:0000256" key="2">
    <source>
        <dbReference type="ARBA" id="ARBA00012068"/>
    </source>
</evidence>
<dbReference type="SUPFAM" id="SSF55021">
    <property type="entry name" value="ACT-like"/>
    <property type="match status" value="1"/>
</dbReference>
<dbReference type="STRING" id="693661.Arcve_0433"/>
<dbReference type="GeneID" id="10393528"/>
<dbReference type="AlphaFoldDB" id="F2KPV8"/>
<dbReference type="GO" id="GO:0004106">
    <property type="term" value="F:chorismate mutase activity"/>
    <property type="evidence" value="ECO:0007669"/>
    <property type="project" value="InterPro"/>
</dbReference>
<feature type="domain" description="Prephenate dehydratase" evidence="13">
    <location>
        <begin position="353"/>
        <end position="526"/>
    </location>
</feature>
<evidence type="ECO:0000259" key="14">
    <source>
        <dbReference type="PROSITE" id="PS51176"/>
    </source>
</evidence>
<evidence type="ECO:0000256" key="8">
    <source>
        <dbReference type="ARBA" id="ARBA00023141"/>
    </source>
</evidence>
<keyword evidence="5" id="KW-0028">Amino-acid biosynthesis</keyword>
<dbReference type="CDD" id="cd04905">
    <property type="entry name" value="ACT_CM-PDT"/>
    <property type="match status" value="1"/>
</dbReference>
<dbReference type="Gene3D" id="3.40.50.720">
    <property type="entry name" value="NAD(P)-binding Rossmann-like Domain"/>
    <property type="match status" value="1"/>
</dbReference>
<dbReference type="GO" id="GO:0005737">
    <property type="term" value="C:cytoplasm"/>
    <property type="evidence" value="ECO:0007669"/>
    <property type="project" value="TreeGrafter"/>
</dbReference>
<dbReference type="InterPro" id="IPR046825">
    <property type="entry name" value="PDH_C"/>
</dbReference>
<name>F2KPV8_ARCVS</name>
<dbReference type="SUPFAM" id="SSF48179">
    <property type="entry name" value="6-phosphogluconate dehydrogenase C-terminal domain-like"/>
    <property type="match status" value="1"/>
</dbReference>
<evidence type="ECO:0000256" key="4">
    <source>
        <dbReference type="ARBA" id="ARBA00022498"/>
    </source>
</evidence>
<dbReference type="PROSITE" id="PS51168">
    <property type="entry name" value="CHORISMATE_MUT_2"/>
    <property type="match status" value="1"/>
</dbReference>
<dbReference type="SMART" id="SM00830">
    <property type="entry name" value="CM_2"/>
    <property type="match status" value="1"/>
</dbReference>
<dbReference type="InterPro" id="IPR045865">
    <property type="entry name" value="ACT-like_dom_sf"/>
</dbReference>
<dbReference type="EC" id="1.3.1.12" evidence="2"/>
<dbReference type="Pfam" id="PF02153">
    <property type="entry name" value="PDH_N"/>
    <property type="match status" value="1"/>
</dbReference>
<dbReference type="eggNOG" id="arCOG00245">
    <property type="taxonomic scope" value="Archaea"/>
</dbReference>
<dbReference type="InterPro" id="IPR003099">
    <property type="entry name" value="Prephen_DH"/>
</dbReference>